<dbReference type="GO" id="GO:0000785">
    <property type="term" value="C:chromatin"/>
    <property type="evidence" value="ECO:0007669"/>
    <property type="project" value="UniProtKB-ARBA"/>
</dbReference>
<keyword evidence="4 9" id="KW-0863">Zinc-finger</keyword>
<name>A0A7R9I5Q1_9NEOP</name>
<keyword evidence="5" id="KW-0862">Zinc</keyword>
<dbReference type="InterPro" id="IPR036236">
    <property type="entry name" value="Znf_C2H2_sf"/>
</dbReference>
<keyword evidence="7" id="KW-0539">Nucleus</keyword>
<dbReference type="GO" id="GO:0003682">
    <property type="term" value="F:chromatin binding"/>
    <property type="evidence" value="ECO:0007669"/>
    <property type="project" value="UniProtKB-ARBA"/>
</dbReference>
<reference evidence="12" key="1">
    <citation type="submission" date="2020-11" db="EMBL/GenBank/DDBJ databases">
        <authorList>
            <person name="Tran Van P."/>
        </authorList>
    </citation>
    <scope>NUCLEOTIDE SEQUENCE</scope>
</reference>
<evidence type="ECO:0000256" key="9">
    <source>
        <dbReference type="PROSITE-ProRule" id="PRU00042"/>
    </source>
</evidence>
<feature type="compositionally biased region" description="Acidic residues" evidence="10">
    <location>
        <begin position="177"/>
        <end position="186"/>
    </location>
</feature>
<protein>
    <recommendedName>
        <fullName evidence="11">C2H2-type domain-containing protein</fullName>
    </recommendedName>
</protein>
<evidence type="ECO:0000256" key="2">
    <source>
        <dbReference type="ARBA" id="ARBA00022723"/>
    </source>
</evidence>
<feature type="region of interest" description="Disordered" evidence="10">
    <location>
        <begin position="169"/>
        <end position="208"/>
    </location>
</feature>
<dbReference type="PANTHER" id="PTHR24388:SF54">
    <property type="entry name" value="PROTEIN ESCARGOT"/>
    <property type="match status" value="1"/>
</dbReference>
<sequence>MQQQDQNDLEEGAISHEEVVAEHQTDLVTSLQDVLNLILESNRQRDQTLFEMMRSQQNQISESTYNIMPDLAKTIPHFDVRLCKALGLEFTDTKKQLAIGLWSCELNTIVMSKHYDDLDDLLHDKRDFEEVNAERSKHGNTYRVSQLTGYVKQKHYATTAHVSQLKSWGNKDKIDDGEPVSNESEDDRSNGSELKTTKPDSSPVTFSDGSDVGIVVSVVKQILGKPSDSEDYNPEFPTLHCELCQQQFDNPGKWVRHVQTCHTKEQIAATNDKSCEEIDSKRSWVKCCPLCGKSFPSHASMMIHRRTHTGEKPYICSVCSKGFNVKSNALRHLRTLHNRIVSPSSLD</sequence>
<feature type="compositionally biased region" description="Basic and acidic residues" evidence="10">
    <location>
        <begin position="187"/>
        <end position="198"/>
    </location>
</feature>
<dbReference type="PANTHER" id="PTHR24388">
    <property type="entry name" value="ZINC FINGER PROTEIN"/>
    <property type="match status" value="1"/>
</dbReference>
<dbReference type="GO" id="GO:0008270">
    <property type="term" value="F:zinc ion binding"/>
    <property type="evidence" value="ECO:0007669"/>
    <property type="project" value="UniProtKB-KW"/>
</dbReference>
<evidence type="ECO:0000256" key="7">
    <source>
        <dbReference type="ARBA" id="ARBA00023242"/>
    </source>
</evidence>
<dbReference type="EMBL" id="OD568061">
    <property type="protein sequence ID" value="CAD7446497.1"/>
    <property type="molecule type" value="Genomic_DNA"/>
</dbReference>
<gene>
    <name evidence="12" type="ORF">TBIB3V08_LOCUS8826</name>
</gene>
<dbReference type="PROSITE" id="PS50157">
    <property type="entry name" value="ZINC_FINGER_C2H2_2"/>
    <property type="match status" value="3"/>
</dbReference>
<keyword evidence="6" id="KW-0238">DNA-binding</keyword>
<dbReference type="FunFam" id="3.30.160.60:FF:000096">
    <property type="entry name" value="Zinc finger and BTB domain-containing protein 18 isoform 1"/>
    <property type="match status" value="1"/>
</dbReference>
<dbReference type="Pfam" id="PF00096">
    <property type="entry name" value="zf-C2H2"/>
    <property type="match status" value="1"/>
</dbReference>
<evidence type="ECO:0000313" key="12">
    <source>
        <dbReference type="EMBL" id="CAD7446497.1"/>
    </source>
</evidence>
<keyword evidence="2" id="KW-0479">Metal-binding</keyword>
<proteinExistence type="inferred from homology"/>
<dbReference type="SUPFAM" id="SSF57667">
    <property type="entry name" value="beta-beta-alpha zinc fingers"/>
    <property type="match status" value="1"/>
</dbReference>
<evidence type="ECO:0000256" key="6">
    <source>
        <dbReference type="ARBA" id="ARBA00023125"/>
    </source>
</evidence>
<dbReference type="PROSITE" id="PS00028">
    <property type="entry name" value="ZINC_FINGER_C2H2_1"/>
    <property type="match status" value="3"/>
</dbReference>
<dbReference type="GO" id="GO:0000981">
    <property type="term" value="F:DNA-binding transcription factor activity, RNA polymerase II-specific"/>
    <property type="evidence" value="ECO:0007669"/>
    <property type="project" value="TreeGrafter"/>
</dbReference>
<dbReference type="GO" id="GO:0040029">
    <property type="term" value="P:epigenetic regulation of gene expression"/>
    <property type="evidence" value="ECO:0007669"/>
    <property type="project" value="UniProtKB-ARBA"/>
</dbReference>
<dbReference type="Pfam" id="PF13912">
    <property type="entry name" value="zf-C2H2_6"/>
    <property type="match status" value="1"/>
</dbReference>
<evidence type="ECO:0000256" key="4">
    <source>
        <dbReference type="ARBA" id="ARBA00022771"/>
    </source>
</evidence>
<evidence type="ECO:0000256" key="5">
    <source>
        <dbReference type="ARBA" id="ARBA00022833"/>
    </source>
</evidence>
<dbReference type="InterPro" id="IPR013087">
    <property type="entry name" value="Znf_C2H2_type"/>
</dbReference>
<dbReference type="Gene3D" id="3.30.160.60">
    <property type="entry name" value="Classic Zinc Finger"/>
    <property type="match status" value="2"/>
</dbReference>
<feature type="domain" description="C2H2-type" evidence="11">
    <location>
        <begin position="314"/>
        <end position="337"/>
    </location>
</feature>
<feature type="domain" description="C2H2-type" evidence="11">
    <location>
        <begin position="239"/>
        <end position="267"/>
    </location>
</feature>
<feature type="domain" description="C2H2-type" evidence="11">
    <location>
        <begin position="285"/>
        <end position="313"/>
    </location>
</feature>
<dbReference type="SMART" id="SM00355">
    <property type="entry name" value="ZnF_C2H2"/>
    <property type="match status" value="3"/>
</dbReference>
<evidence type="ECO:0000256" key="8">
    <source>
        <dbReference type="ARBA" id="ARBA00037948"/>
    </source>
</evidence>
<comment type="similarity">
    <text evidence="8">Belongs to the snail C2H2-type zinc-finger protein family.</text>
</comment>
<evidence type="ECO:0000256" key="3">
    <source>
        <dbReference type="ARBA" id="ARBA00022737"/>
    </source>
</evidence>
<organism evidence="12">
    <name type="scientific">Timema bartmani</name>
    <dbReference type="NCBI Taxonomy" id="61472"/>
    <lineage>
        <taxon>Eukaryota</taxon>
        <taxon>Metazoa</taxon>
        <taxon>Ecdysozoa</taxon>
        <taxon>Arthropoda</taxon>
        <taxon>Hexapoda</taxon>
        <taxon>Insecta</taxon>
        <taxon>Pterygota</taxon>
        <taxon>Neoptera</taxon>
        <taxon>Polyneoptera</taxon>
        <taxon>Phasmatodea</taxon>
        <taxon>Timematodea</taxon>
        <taxon>Timematoidea</taxon>
        <taxon>Timematidae</taxon>
        <taxon>Timema</taxon>
    </lineage>
</organism>
<comment type="subcellular location">
    <subcellularLocation>
        <location evidence="1">Nucleus</location>
    </subcellularLocation>
</comment>
<dbReference type="FunFam" id="3.30.160.60:FF:000690">
    <property type="entry name" value="Zinc finger protein 354C"/>
    <property type="match status" value="1"/>
</dbReference>
<evidence type="ECO:0000259" key="11">
    <source>
        <dbReference type="PROSITE" id="PS50157"/>
    </source>
</evidence>
<evidence type="ECO:0000256" key="1">
    <source>
        <dbReference type="ARBA" id="ARBA00004123"/>
    </source>
</evidence>
<dbReference type="GO" id="GO:0005634">
    <property type="term" value="C:nucleus"/>
    <property type="evidence" value="ECO:0007669"/>
    <property type="project" value="UniProtKB-SubCell"/>
</dbReference>
<dbReference type="GO" id="GO:0000978">
    <property type="term" value="F:RNA polymerase II cis-regulatory region sequence-specific DNA binding"/>
    <property type="evidence" value="ECO:0007669"/>
    <property type="project" value="TreeGrafter"/>
</dbReference>
<keyword evidence="3" id="KW-0677">Repeat</keyword>
<dbReference type="InterPro" id="IPR050527">
    <property type="entry name" value="Snail/Krueppel_Znf"/>
</dbReference>
<dbReference type="AlphaFoldDB" id="A0A7R9I5Q1"/>
<evidence type="ECO:0000256" key="10">
    <source>
        <dbReference type="SAM" id="MobiDB-lite"/>
    </source>
</evidence>
<accession>A0A7R9I5Q1</accession>